<evidence type="ECO:0000313" key="11">
    <source>
        <dbReference type="Proteomes" id="UP001232148"/>
    </source>
</evidence>
<dbReference type="GO" id="GO:0016705">
    <property type="term" value="F:oxidoreductase activity, acting on paired donors, with incorporation or reduction of molecular oxygen"/>
    <property type="evidence" value="ECO:0007669"/>
    <property type="project" value="InterPro"/>
</dbReference>
<sequence length="528" mass="59559">MLPVILAVVGILSYLYFQKRARQSLPPGPNPLPIVGNIRDLPPSGAPEYQHWLKFKDTYGPISCITILGQLIVVIHDRDAVHNLLSKSSMKTSGRPYMRFADLCGFASLLNLEQYNTTYRQHRKLVHQQFGTKAVAARFRDTVDIESHWFLLRVLDDPAGLVQHIKTETSGIILRITYGYAITPNTPDPLVRLIEHTMDVFALATVLMSWAVDILPALEYLPEGLPGASFKKVVREWAEQLRTTIEVPYNFVRQQMAKGTNRLSFVSSLVEQHLQNDDGVDKADKKIEDAIKKTAVVMYGGGADTSASSIHSFVLAMMLFPDVQKRAQEEIDTIIGSDRLPQPADRDRLPYVSALVKETLRWFPVAPLGVAHRTDEDIDYREFRIPKGAYLLPSIWWFLHDPQTYSDPSSFNPDRYLAPHNEPDPEDHVFGYGRRVCPGRYLADESIFITIARLLATFDIKKAVDGSGNEIEPEIHGTSGLISRLLDFPYSITPRSSKSVHLIRSVETQHPRHGDDAELVREVLANRS</sequence>
<comment type="caution">
    <text evidence="10">The sequence shown here is derived from an EMBL/GenBank/DDBJ whole genome shotgun (WGS) entry which is preliminary data.</text>
</comment>
<evidence type="ECO:0000256" key="4">
    <source>
        <dbReference type="ARBA" id="ARBA00022723"/>
    </source>
</evidence>
<evidence type="ECO:0000256" key="3">
    <source>
        <dbReference type="ARBA" id="ARBA00022617"/>
    </source>
</evidence>
<keyword evidence="11" id="KW-1185">Reference proteome</keyword>
<keyword evidence="7 9" id="KW-0503">Monooxygenase</keyword>
<keyword evidence="4 8" id="KW-0479">Metal-binding</keyword>
<evidence type="ECO:0000256" key="1">
    <source>
        <dbReference type="ARBA" id="ARBA00001971"/>
    </source>
</evidence>
<dbReference type="CDD" id="cd11065">
    <property type="entry name" value="CYP64-like"/>
    <property type="match status" value="1"/>
</dbReference>
<evidence type="ECO:0000256" key="5">
    <source>
        <dbReference type="ARBA" id="ARBA00023002"/>
    </source>
</evidence>
<comment type="cofactor">
    <cofactor evidence="1 8">
        <name>heme</name>
        <dbReference type="ChEBI" id="CHEBI:30413"/>
    </cofactor>
</comment>
<dbReference type="PANTHER" id="PTHR46300">
    <property type="entry name" value="P450, PUTATIVE (EUROFUNG)-RELATED-RELATED"/>
    <property type="match status" value="1"/>
</dbReference>
<feature type="binding site" description="axial binding residue" evidence="8">
    <location>
        <position position="437"/>
    </location>
    <ligand>
        <name>heme</name>
        <dbReference type="ChEBI" id="CHEBI:30413"/>
    </ligand>
    <ligandPart>
        <name>Fe</name>
        <dbReference type="ChEBI" id="CHEBI:18248"/>
    </ligandPart>
</feature>
<dbReference type="Pfam" id="PF00067">
    <property type="entry name" value="p450"/>
    <property type="match status" value="1"/>
</dbReference>
<dbReference type="PRINTS" id="PR00385">
    <property type="entry name" value="P450"/>
</dbReference>
<dbReference type="AlphaFoldDB" id="A0AAD9HE35"/>
<dbReference type="EMBL" id="MU842897">
    <property type="protein sequence ID" value="KAK2027335.1"/>
    <property type="molecule type" value="Genomic_DNA"/>
</dbReference>
<name>A0AAD9HE35_9PEZI</name>
<dbReference type="GO" id="GO:0004497">
    <property type="term" value="F:monooxygenase activity"/>
    <property type="evidence" value="ECO:0007669"/>
    <property type="project" value="UniProtKB-KW"/>
</dbReference>
<evidence type="ECO:0000313" key="10">
    <source>
        <dbReference type="EMBL" id="KAK2027335.1"/>
    </source>
</evidence>
<dbReference type="GO" id="GO:0020037">
    <property type="term" value="F:heme binding"/>
    <property type="evidence" value="ECO:0007669"/>
    <property type="project" value="InterPro"/>
</dbReference>
<evidence type="ECO:0000256" key="9">
    <source>
        <dbReference type="RuleBase" id="RU000461"/>
    </source>
</evidence>
<evidence type="ECO:0000256" key="2">
    <source>
        <dbReference type="ARBA" id="ARBA00010617"/>
    </source>
</evidence>
<evidence type="ECO:0000256" key="7">
    <source>
        <dbReference type="ARBA" id="ARBA00023033"/>
    </source>
</evidence>
<keyword evidence="3 8" id="KW-0349">Heme</keyword>
<dbReference type="InterPro" id="IPR001128">
    <property type="entry name" value="Cyt_P450"/>
</dbReference>
<dbReference type="Gene3D" id="1.10.630.10">
    <property type="entry name" value="Cytochrome P450"/>
    <property type="match status" value="1"/>
</dbReference>
<evidence type="ECO:0000256" key="8">
    <source>
        <dbReference type="PIRSR" id="PIRSR602401-1"/>
    </source>
</evidence>
<dbReference type="InterPro" id="IPR036396">
    <property type="entry name" value="Cyt_P450_sf"/>
</dbReference>
<dbReference type="GO" id="GO:0005506">
    <property type="term" value="F:iron ion binding"/>
    <property type="evidence" value="ECO:0007669"/>
    <property type="project" value="InterPro"/>
</dbReference>
<comment type="similarity">
    <text evidence="2 9">Belongs to the cytochrome P450 family.</text>
</comment>
<organism evidence="10 11">
    <name type="scientific">Colletotrichum zoysiae</name>
    <dbReference type="NCBI Taxonomy" id="1216348"/>
    <lineage>
        <taxon>Eukaryota</taxon>
        <taxon>Fungi</taxon>
        <taxon>Dikarya</taxon>
        <taxon>Ascomycota</taxon>
        <taxon>Pezizomycotina</taxon>
        <taxon>Sordariomycetes</taxon>
        <taxon>Hypocreomycetidae</taxon>
        <taxon>Glomerellales</taxon>
        <taxon>Glomerellaceae</taxon>
        <taxon>Colletotrichum</taxon>
        <taxon>Colletotrichum graminicola species complex</taxon>
    </lineage>
</organism>
<keyword evidence="5 9" id="KW-0560">Oxidoreductase</keyword>
<accession>A0AAD9HE35</accession>
<dbReference type="Proteomes" id="UP001232148">
    <property type="component" value="Unassembled WGS sequence"/>
</dbReference>
<dbReference type="InterPro" id="IPR002401">
    <property type="entry name" value="Cyt_P450_E_grp-I"/>
</dbReference>
<dbReference type="PANTHER" id="PTHR46300:SF7">
    <property type="entry name" value="P450, PUTATIVE (EUROFUNG)-RELATED"/>
    <property type="match status" value="1"/>
</dbReference>
<dbReference type="PROSITE" id="PS00086">
    <property type="entry name" value="CYTOCHROME_P450"/>
    <property type="match status" value="1"/>
</dbReference>
<reference evidence="10" key="1">
    <citation type="submission" date="2021-06" db="EMBL/GenBank/DDBJ databases">
        <title>Comparative genomics, transcriptomics and evolutionary studies reveal genomic signatures of adaptation to plant cell wall in hemibiotrophic fungi.</title>
        <authorList>
            <consortium name="DOE Joint Genome Institute"/>
            <person name="Baroncelli R."/>
            <person name="Diaz J.F."/>
            <person name="Benocci T."/>
            <person name="Peng M."/>
            <person name="Battaglia E."/>
            <person name="Haridas S."/>
            <person name="Andreopoulos W."/>
            <person name="Labutti K."/>
            <person name="Pangilinan J."/>
            <person name="Floch G.L."/>
            <person name="Makela M.R."/>
            <person name="Henrissat B."/>
            <person name="Grigoriev I.V."/>
            <person name="Crouch J.A."/>
            <person name="De Vries R.P."/>
            <person name="Sukno S.A."/>
            <person name="Thon M.R."/>
        </authorList>
    </citation>
    <scope>NUCLEOTIDE SEQUENCE</scope>
    <source>
        <strain evidence="10">MAFF235873</strain>
    </source>
</reference>
<dbReference type="InterPro" id="IPR050364">
    <property type="entry name" value="Cytochrome_P450_fung"/>
</dbReference>
<gene>
    <name evidence="10" type="ORF">LX32DRAFT_641009</name>
</gene>
<proteinExistence type="inferred from homology"/>
<dbReference type="SUPFAM" id="SSF48264">
    <property type="entry name" value="Cytochrome P450"/>
    <property type="match status" value="1"/>
</dbReference>
<dbReference type="InterPro" id="IPR017972">
    <property type="entry name" value="Cyt_P450_CS"/>
</dbReference>
<dbReference type="PRINTS" id="PR00463">
    <property type="entry name" value="EP450I"/>
</dbReference>
<protein>
    <submittedName>
        <fullName evidence="10">Cytochrome P450</fullName>
    </submittedName>
</protein>
<keyword evidence="6 8" id="KW-0408">Iron</keyword>
<evidence type="ECO:0000256" key="6">
    <source>
        <dbReference type="ARBA" id="ARBA00023004"/>
    </source>
</evidence>